<dbReference type="SUPFAM" id="SSF48371">
    <property type="entry name" value="ARM repeat"/>
    <property type="match status" value="1"/>
</dbReference>
<dbReference type="InterPro" id="IPR011989">
    <property type="entry name" value="ARM-like"/>
</dbReference>
<dbReference type="GO" id="GO:0006974">
    <property type="term" value="P:DNA damage response"/>
    <property type="evidence" value="ECO:0007669"/>
    <property type="project" value="InterPro"/>
</dbReference>
<gene>
    <name evidence="5" type="ORF">BCR33DRAFT_496293</name>
</gene>
<evidence type="ECO:0000313" key="5">
    <source>
        <dbReference type="EMBL" id="ORY50815.1"/>
    </source>
</evidence>
<evidence type="ECO:0000256" key="2">
    <source>
        <dbReference type="ARBA" id="ARBA00022490"/>
    </source>
</evidence>
<evidence type="ECO:0000313" key="6">
    <source>
        <dbReference type="Proteomes" id="UP000193642"/>
    </source>
</evidence>
<name>A0A1Y2CWU8_9FUNG</name>
<sequence length="321" mass="35975">MPFGSPSLKESAKLRQTSLKNLELMVKNLSSMMDSTSAAVIFELLITLLKHSEQGQAALGLVYRIVHSIFHVDSLTTSDHLAKLSDAIISRLYDMEWDIRDATIDFVASLFSGNDDSSERRFTFGIQLIKPVINRCKDSEPSVRFKALWALQSMIKNNAAWTYMNTEGLILPLVRQCLEECLQDSEALVRRGAVDLLSTFVTILAFNPSLILSRESGADEWKLGESMLKKLVSDDSDWEVRICTLNFLFALLDRAFSQSDNELIDWVVNVKGDELLEKSTTDDSRLVRAESASIIAKLLPLLKQRPDCSIGRSSENGFKTS</sequence>
<comment type="subcellular location">
    <subcellularLocation>
        <location evidence="1">Cytoplasm</location>
    </subcellularLocation>
</comment>
<comment type="caution">
    <text evidence="5">The sequence shown here is derived from an EMBL/GenBank/DDBJ whole genome shotgun (WGS) entry which is preliminary data.</text>
</comment>
<dbReference type="OrthoDB" id="2115845at2759"/>
<evidence type="ECO:0000256" key="3">
    <source>
        <dbReference type="ARBA" id="ARBA00022737"/>
    </source>
</evidence>
<dbReference type="STRING" id="329046.A0A1Y2CWU8"/>
<organism evidence="5 6">
    <name type="scientific">Rhizoclosmatium globosum</name>
    <dbReference type="NCBI Taxonomy" id="329046"/>
    <lineage>
        <taxon>Eukaryota</taxon>
        <taxon>Fungi</taxon>
        <taxon>Fungi incertae sedis</taxon>
        <taxon>Chytridiomycota</taxon>
        <taxon>Chytridiomycota incertae sedis</taxon>
        <taxon>Chytridiomycetes</taxon>
        <taxon>Chytridiales</taxon>
        <taxon>Chytriomycetaceae</taxon>
        <taxon>Rhizoclosmatium</taxon>
    </lineage>
</organism>
<proteinExistence type="inferred from homology"/>
<dbReference type="AlphaFoldDB" id="A0A1Y2CWU8"/>
<dbReference type="PANTHER" id="PTHR21331">
    <property type="entry name" value="BRCA1-ASSOCIATED ATM ACTIVATOR 1"/>
    <property type="match status" value="1"/>
</dbReference>
<comment type="similarity">
    <text evidence="4">Belongs to the BRAT1 family.</text>
</comment>
<evidence type="ECO:0000256" key="4">
    <source>
        <dbReference type="ARBA" id="ARBA00061308"/>
    </source>
</evidence>
<dbReference type="Pfam" id="PF02985">
    <property type="entry name" value="HEAT"/>
    <property type="match status" value="1"/>
</dbReference>
<dbReference type="InterPro" id="IPR026003">
    <property type="entry name" value="Cohesin_HEAT"/>
</dbReference>
<protein>
    <recommendedName>
        <fullName evidence="7">ARM repeat-containing protein</fullName>
    </recommendedName>
</protein>
<evidence type="ECO:0000256" key="1">
    <source>
        <dbReference type="ARBA" id="ARBA00004496"/>
    </source>
</evidence>
<dbReference type="InterPro" id="IPR016024">
    <property type="entry name" value="ARM-type_fold"/>
</dbReference>
<dbReference type="GO" id="GO:0005634">
    <property type="term" value="C:nucleus"/>
    <property type="evidence" value="ECO:0007669"/>
    <property type="project" value="TreeGrafter"/>
</dbReference>
<reference evidence="5 6" key="1">
    <citation type="submission" date="2016-07" db="EMBL/GenBank/DDBJ databases">
        <title>Pervasive Adenine N6-methylation of Active Genes in Fungi.</title>
        <authorList>
            <consortium name="DOE Joint Genome Institute"/>
            <person name="Mondo S.J."/>
            <person name="Dannebaum R.O."/>
            <person name="Kuo R.C."/>
            <person name="Labutti K."/>
            <person name="Haridas S."/>
            <person name="Kuo A."/>
            <person name="Salamov A."/>
            <person name="Ahrendt S.R."/>
            <person name="Lipzen A."/>
            <person name="Sullivan W."/>
            <person name="Andreopoulos W.B."/>
            <person name="Clum A."/>
            <person name="Lindquist E."/>
            <person name="Daum C."/>
            <person name="Ramamoorthy G.K."/>
            <person name="Gryganskyi A."/>
            <person name="Culley D."/>
            <person name="Magnuson J.K."/>
            <person name="James T.Y."/>
            <person name="O'Malley M.A."/>
            <person name="Stajich J.E."/>
            <person name="Spatafora J.W."/>
            <person name="Visel A."/>
            <person name="Grigoriev I.V."/>
        </authorList>
    </citation>
    <scope>NUCLEOTIDE SEQUENCE [LARGE SCALE GENOMIC DNA]</scope>
    <source>
        <strain evidence="5 6">JEL800</strain>
    </source>
</reference>
<keyword evidence="2" id="KW-0963">Cytoplasm</keyword>
<dbReference type="InterPro" id="IPR000357">
    <property type="entry name" value="HEAT"/>
</dbReference>
<keyword evidence="6" id="KW-1185">Reference proteome</keyword>
<dbReference type="EMBL" id="MCGO01000006">
    <property type="protein sequence ID" value="ORY50815.1"/>
    <property type="molecule type" value="Genomic_DNA"/>
</dbReference>
<dbReference type="InterPro" id="IPR038904">
    <property type="entry name" value="BRAT1"/>
</dbReference>
<accession>A0A1Y2CWU8</accession>
<evidence type="ECO:0008006" key="7">
    <source>
        <dbReference type="Google" id="ProtNLM"/>
    </source>
</evidence>
<dbReference type="PANTHER" id="PTHR21331:SF2">
    <property type="entry name" value="BRCA1-ASSOCIATED ATM ACTIVATOR 1"/>
    <property type="match status" value="1"/>
</dbReference>
<dbReference type="Proteomes" id="UP000193642">
    <property type="component" value="Unassembled WGS sequence"/>
</dbReference>
<keyword evidence="3" id="KW-0677">Repeat</keyword>
<dbReference type="GO" id="GO:0005737">
    <property type="term" value="C:cytoplasm"/>
    <property type="evidence" value="ECO:0007669"/>
    <property type="project" value="UniProtKB-SubCell"/>
</dbReference>
<dbReference type="Pfam" id="PF12765">
    <property type="entry name" value="Cohesin_HEAT"/>
    <property type="match status" value="1"/>
</dbReference>
<dbReference type="Gene3D" id="1.25.10.10">
    <property type="entry name" value="Leucine-rich Repeat Variant"/>
    <property type="match status" value="2"/>
</dbReference>